<comment type="caution">
    <text evidence="1">The sequence shown here is derived from an EMBL/GenBank/DDBJ whole genome shotgun (WGS) entry which is preliminary data.</text>
</comment>
<accession>A0ABN9Q081</accession>
<name>A0ABN9Q081_9DINO</name>
<protein>
    <recommendedName>
        <fullName evidence="3">Subtilisin</fullName>
    </recommendedName>
</protein>
<evidence type="ECO:0008006" key="3">
    <source>
        <dbReference type="Google" id="ProtNLM"/>
    </source>
</evidence>
<evidence type="ECO:0000313" key="1">
    <source>
        <dbReference type="EMBL" id="CAK0799016.1"/>
    </source>
</evidence>
<evidence type="ECO:0000313" key="2">
    <source>
        <dbReference type="Proteomes" id="UP001189429"/>
    </source>
</evidence>
<gene>
    <name evidence="1" type="ORF">PCOR1329_LOCUS7613</name>
</gene>
<keyword evidence="2" id="KW-1185">Reference proteome</keyword>
<organism evidence="1 2">
    <name type="scientific">Prorocentrum cordatum</name>
    <dbReference type="NCBI Taxonomy" id="2364126"/>
    <lineage>
        <taxon>Eukaryota</taxon>
        <taxon>Sar</taxon>
        <taxon>Alveolata</taxon>
        <taxon>Dinophyceae</taxon>
        <taxon>Prorocentrales</taxon>
        <taxon>Prorocentraceae</taxon>
        <taxon>Prorocentrum</taxon>
    </lineage>
</organism>
<dbReference type="EMBL" id="CAUYUJ010002069">
    <property type="protein sequence ID" value="CAK0799016.1"/>
    <property type="molecule type" value="Genomic_DNA"/>
</dbReference>
<reference evidence="1" key="1">
    <citation type="submission" date="2023-10" db="EMBL/GenBank/DDBJ databases">
        <authorList>
            <person name="Chen Y."/>
            <person name="Shah S."/>
            <person name="Dougan E. K."/>
            <person name="Thang M."/>
            <person name="Chan C."/>
        </authorList>
    </citation>
    <scope>NUCLEOTIDE SEQUENCE [LARGE SCALE GENOMIC DNA]</scope>
</reference>
<dbReference type="Proteomes" id="UP001189429">
    <property type="component" value="Unassembled WGS sequence"/>
</dbReference>
<sequence length="178" mass="18643">MTDREAQEVLCPSGYFGTVALLCAEGNVSVEAVQCQATRCEEAEVIVGGQAVQHPDMAEGETIEYPNFCDKCQTGALTLNCTATGVEAVSSNCRLSRECCAPGGLLNSSLVYPMLEDGEVYPAVCTGGLVGTVWLRCSSSVVSRENLSESCSPACPAGLLDTGGISIAIARPRHPEMM</sequence>
<proteinExistence type="predicted"/>